<proteinExistence type="predicted"/>
<dbReference type="AlphaFoldDB" id="A0A6I9QRT1"/>
<dbReference type="RefSeq" id="XP_010912331.1">
    <property type="nucleotide sequence ID" value="XM_010914029.2"/>
</dbReference>
<keyword evidence="2" id="KW-1133">Transmembrane helix</keyword>
<dbReference type="PANTHER" id="PTHR33868">
    <property type="entry name" value="EXPRESSED PROTEIN"/>
    <property type="match status" value="1"/>
</dbReference>
<gene>
    <name evidence="4 5" type="primary">LOC105038276</name>
</gene>
<evidence type="ECO:0000256" key="2">
    <source>
        <dbReference type="SAM" id="Phobius"/>
    </source>
</evidence>
<protein>
    <submittedName>
        <fullName evidence="4 5">Uncharacterized protein LOC105038276</fullName>
    </submittedName>
</protein>
<dbReference type="Proteomes" id="UP000504607">
    <property type="component" value="Chromosome 1"/>
</dbReference>
<sequence length="481" mass="53664">MAAAEARAAWQRAANRCLVQEDAKRAPKLACCPSSSALQNDSSNGNATNAPDNSGSNFVPLNWNPMNSNLPPDTKWWLQLQPNFGYQKEYMCEQLNFVEDELDEKGLESTVPTSNLTEEPLPGESMDIDLKKSECFLESPWMVSTAFMKHNSESRVEGMKTIASFPQQPLKRKVDMGDYLCQDEELLDWKAVDRLISKKQEKFSSDLDSPWAGGNKCEPWWRISDKDELASLVAQKSQQHIENCDLPRPTQMMHVSGDPFACLGNLDSNRIFSSSIGQNLHAGTCSPFGYAQNSSTSGSVVDKNWSSGGGCLVHDTEKLYSGKRGYCTSKEDSPDGKNIQEGDPSRAQLLEALCHSQTRARKAEMAAQEAYNEKDHIIKLLFRQASQLFAYKQWMHMLQLESLCLQLKIKDHQISTLFPVLPWMPLKGAPSSKDRNTTSRKGRKQKKCNICKYAVVFAFGLGLAGAGLLLGWTLGWLLCTP</sequence>
<organism evidence="3 4">
    <name type="scientific">Elaeis guineensis var. tenera</name>
    <name type="common">Oil palm</name>
    <dbReference type="NCBI Taxonomy" id="51953"/>
    <lineage>
        <taxon>Eukaryota</taxon>
        <taxon>Viridiplantae</taxon>
        <taxon>Streptophyta</taxon>
        <taxon>Embryophyta</taxon>
        <taxon>Tracheophyta</taxon>
        <taxon>Spermatophyta</taxon>
        <taxon>Magnoliopsida</taxon>
        <taxon>Liliopsida</taxon>
        <taxon>Arecaceae</taxon>
        <taxon>Arecoideae</taxon>
        <taxon>Cocoseae</taxon>
        <taxon>Elaeidinae</taxon>
        <taxon>Elaeis</taxon>
    </lineage>
</organism>
<dbReference type="RefSeq" id="XP_019701660.1">
    <property type="nucleotide sequence ID" value="XM_019846101.2"/>
</dbReference>
<keyword evidence="2" id="KW-0472">Membrane</keyword>
<feature type="region of interest" description="Disordered" evidence="1">
    <location>
        <begin position="34"/>
        <end position="59"/>
    </location>
</feature>
<dbReference type="KEGG" id="egu:105038276"/>
<dbReference type="OrthoDB" id="1920951at2759"/>
<keyword evidence="2" id="KW-0812">Transmembrane</keyword>
<evidence type="ECO:0000313" key="4">
    <source>
        <dbReference type="RefSeq" id="XP_010912331.1"/>
    </source>
</evidence>
<feature type="transmembrane region" description="Helical" evidence="2">
    <location>
        <begin position="453"/>
        <end position="479"/>
    </location>
</feature>
<accession>A0A6I9QRT1</accession>
<name>A0A6I9QRT1_ELAGV</name>
<evidence type="ECO:0000313" key="3">
    <source>
        <dbReference type="Proteomes" id="UP000504607"/>
    </source>
</evidence>
<evidence type="ECO:0000256" key="1">
    <source>
        <dbReference type="SAM" id="MobiDB-lite"/>
    </source>
</evidence>
<dbReference type="GeneID" id="105038276"/>
<reference evidence="4 5" key="1">
    <citation type="submission" date="2025-04" db="UniProtKB">
        <authorList>
            <consortium name="RefSeq"/>
        </authorList>
    </citation>
    <scope>IDENTIFICATION</scope>
</reference>
<dbReference type="PANTHER" id="PTHR33868:SF2">
    <property type="entry name" value="EXPRESSED PROTEIN"/>
    <property type="match status" value="1"/>
</dbReference>
<evidence type="ECO:0000313" key="5">
    <source>
        <dbReference type="RefSeq" id="XP_019701660.1"/>
    </source>
</evidence>
<keyword evidence="3" id="KW-1185">Reference proteome</keyword>